<dbReference type="AlphaFoldDB" id="W0GR78"/>
<dbReference type="PANTHER" id="PTHR42855">
    <property type="entry name" value="ABC TRANSPORTER ATP-BINDING SUBUNIT"/>
    <property type="match status" value="1"/>
</dbReference>
<dbReference type="InterPro" id="IPR051309">
    <property type="entry name" value="ABCF_ATPase"/>
</dbReference>
<dbReference type="SUPFAM" id="SSF52540">
    <property type="entry name" value="P-loop containing nucleoside triphosphate hydrolases"/>
    <property type="match status" value="2"/>
</dbReference>
<dbReference type="Proteomes" id="UP000019260">
    <property type="component" value="Chromosome"/>
</dbReference>
<dbReference type="EMBL" id="CP006720">
    <property type="protein sequence ID" value="AHI58112.1"/>
    <property type="molecule type" value="Genomic_DNA"/>
</dbReference>
<keyword evidence="1" id="KW-0547">Nucleotide-binding</keyword>
<dbReference type="InterPro" id="IPR003439">
    <property type="entry name" value="ABC_transporter-like_ATP-bd"/>
</dbReference>
<organism evidence="4 5">
    <name type="scientific">Spiroplasma mirum ATCC 29335</name>
    <dbReference type="NCBI Taxonomy" id="838561"/>
    <lineage>
        <taxon>Bacteria</taxon>
        <taxon>Bacillati</taxon>
        <taxon>Mycoplasmatota</taxon>
        <taxon>Mollicutes</taxon>
        <taxon>Entomoplasmatales</taxon>
        <taxon>Spiroplasmataceae</taxon>
        <taxon>Spiroplasma</taxon>
    </lineage>
</organism>
<sequence length="451" mass="51812">MSILNLENLTHSNGEKLLYKNADLKINKGEHIALIGPNGAGKTTLLNIIAHKITPDHGIINLHPRLKIGYLDQHQAVDLTLTIDQYLKETYQELYNIKNKITKLYEEMANNYQEADLVKALKLQEYLDKIDFETINKKVCSLVDGLGIDPTLLDHPLGSLSGGQRGKVFLVKLLLQEDDFLLLDEPTNFLDLTQVEWLAKFLQNYSSAFLLVSHDRDFINKTCKIIYAIENYTLNHYVGNFSKYQEQSQLRIEQYEKERKGQKKVIKKLETFIAKNAARVFTARMARSRKKQLDKMEILEKQEKLTKPKFNFKYKRPATAVIIKATNLTIGFQLPLIKNLTFEIREGEKCIIKGRNRIGKTTFLNTITHQIPPLAGEVTLGANVEVVYFKQTEKISDLTPIEYLKKINPNLDDKIIWITLANFGLKTTLMHNKMIKLSGVNKQKLALPNYH</sequence>
<dbReference type="FunFam" id="3.40.50.300:FF:000011">
    <property type="entry name" value="Putative ABC transporter ATP-binding component"/>
    <property type="match status" value="1"/>
</dbReference>
<dbReference type="Pfam" id="PF12848">
    <property type="entry name" value="ABC_tran_Xtn"/>
    <property type="match status" value="1"/>
</dbReference>
<evidence type="ECO:0000256" key="1">
    <source>
        <dbReference type="ARBA" id="ARBA00022741"/>
    </source>
</evidence>
<dbReference type="Gene3D" id="3.40.50.300">
    <property type="entry name" value="P-loop containing nucleotide triphosphate hydrolases"/>
    <property type="match status" value="2"/>
</dbReference>
<evidence type="ECO:0000313" key="5">
    <source>
        <dbReference type="Proteomes" id="UP000019260"/>
    </source>
</evidence>
<evidence type="ECO:0000256" key="2">
    <source>
        <dbReference type="ARBA" id="ARBA00022840"/>
    </source>
</evidence>
<dbReference type="eggNOG" id="COG0488">
    <property type="taxonomic scope" value="Bacteria"/>
</dbReference>
<dbReference type="HOGENOM" id="CLU_000604_36_0_14"/>
<proteinExistence type="predicted"/>
<feature type="domain" description="ABC transporter" evidence="3">
    <location>
        <begin position="4"/>
        <end position="256"/>
    </location>
</feature>
<accession>W0GR78</accession>
<keyword evidence="5" id="KW-1185">Reference proteome</keyword>
<dbReference type="PROSITE" id="PS50893">
    <property type="entry name" value="ABC_TRANSPORTER_2"/>
    <property type="match status" value="1"/>
</dbReference>
<dbReference type="InterPro" id="IPR027417">
    <property type="entry name" value="P-loop_NTPase"/>
</dbReference>
<dbReference type="GO" id="GO:0005524">
    <property type="term" value="F:ATP binding"/>
    <property type="evidence" value="ECO:0007669"/>
    <property type="project" value="UniProtKB-KW"/>
</dbReference>
<gene>
    <name evidence="4" type="ORF">P344_03870</name>
</gene>
<dbReference type="InterPro" id="IPR032781">
    <property type="entry name" value="ABC_tran_Xtn"/>
</dbReference>
<dbReference type="InterPro" id="IPR003593">
    <property type="entry name" value="AAA+_ATPase"/>
</dbReference>
<dbReference type="Pfam" id="PF00005">
    <property type="entry name" value="ABC_tran"/>
    <property type="match status" value="2"/>
</dbReference>
<reference evidence="4 5" key="1">
    <citation type="submission" date="2013-09" db="EMBL/GenBank/DDBJ databases">
        <title>Complete genome sequence of Spiroplasma mirum suckling mouse cataract agent.</title>
        <authorList>
            <person name="Landry C.A."/>
            <person name="Bastian F.O."/>
            <person name="Thune R.L."/>
        </authorList>
    </citation>
    <scope>NUCLEOTIDE SEQUENCE [LARGE SCALE GENOMIC DNA]</scope>
    <source>
        <strain evidence="4 5">SMCA</strain>
    </source>
</reference>
<evidence type="ECO:0000313" key="4">
    <source>
        <dbReference type="EMBL" id="AHI58112.1"/>
    </source>
</evidence>
<dbReference type="KEGG" id="smir:SMM_0654"/>
<dbReference type="STRING" id="838561.P344_03870"/>
<keyword evidence="2" id="KW-0067">ATP-binding</keyword>
<protein>
    <recommendedName>
        <fullName evidence="3">ABC transporter domain-containing protein</fullName>
    </recommendedName>
</protein>
<dbReference type="SMART" id="SM00382">
    <property type="entry name" value="AAA"/>
    <property type="match status" value="1"/>
</dbReference>
<dbReference type="CDD" id="cd03221">
    <property type="entry name" value="ABCF_EF-3"/>
    <property type="match status" value="1"/>
</dbReference>
<dbReference type="PATRIC" id="fig|838561.3.peg.747"/>
<name>W0GR78_9MOLU</name>
<dbReference type="PANTHER" id="PTHR42855:SF2">
    <property type="entry name" value="DRUG RESISTANCE ABC TRANSPORTER,ATP-BINDING PROTEIN"/>
    <property type="match status" value="1"/>
</dbReference>
<evidence type="ECO:0000259" key="3">
    <source>
        <dbReference type="PROSITE" id="PS50893"/>
    </source>
</evidence>
<dbReference type="KEGG" id="smia:P344_03870"/>
<dbReference type="GO" id="GO:0016887">
    <property type="term" value="F:ATP hydrolysis activity"/>
    <property type="evidence" value="ECO:0007669"/>
    <property type="project" value="InterPro"/>
</dbReference>